<evidence type="ECO:0000259" key="2">
    <source>
        <dbReference type="Pfam" id="PF13383"/>
    </source>
</evidence>
<dbReference type="Proteomes" id="UP000654075">
    <property type="component" value="Unassembled WGS sequence"/>
</dbReference>
<sequence length="467" mass="53622">MNTRSTMGGSLLFLATVQHPWLFVLAATPNSFTEGDIVERGRDLFLSWIDASEIPGSYSTDVERAQARDHPADLTHSMLLHFGKGGLDQEFFDRGEPDWHRTTPNPVFSTDAARSSMLEAIAWLLRRGMSRLQDAVLDILKAAAAHEIDHVLTLSRAGLNSFEDFWRQVNWTVRYGPRQLEPDLPEHQDYGPETNFWLKFRPTLACHHMPRLGAELGGFKSWCNPHYWLSHGPKFVLSLGSGGDFQYENFVTEQWPDVTVVTADCTSIPEPGLRNFSEGRGKLITLPLCLRGVNDEYISFFSKEGREQFVTYPAFMRMLAENHSIDHFDVIKSNIEASEYPLFAHIMQNPEENLKRTSQIHLELHRMGMEENGLNFHSLLFAQLLLATFMSGGYHPVSFERWMDELSATDVVLVNQTWWLLSELDARRGIWTRRYPEPRLTEAIFPDPLRLRKRHSEGHLSLMHLEL</sequence>
<evidence type="ECO:0000313" key="4">
    <source>
        <dbReference type="Proteomes" id="UP000654075"/>
    </source>
</evidence>
<dbReference type="PANTHER" id="PTHR32026:SF27">
    <property type="entry name" value="METHYLTRANSFERASE FKBM DOMAIN-CONTAINING PROTEIN-RELATED"/>
    <property type="match status" value="1"/>
</dbReference>
<dbReference type="InterPro" id="IPR026913">
    <property type="entry name" value="METTL24"/>
</dbReference>
<comment type="caution">
    <text evidence="3">The sequence shown here is derived from an EMBL/GenBank/DDBJ whole genome shotgun (WGS) entry which is preliminary data.</text>
</comment>
<evidence type="ECO:0000313" key="3">
    <source>
        <dbReference type="EMBL" id="CAE8605568.1"/>
    </source>
</evidence>
<dbReference type="InterPro" id="IPR025714">
    <property type="entry name" value="Methyltranfer_dom"/>
</dbReference>
<dbReference type="PANTHER" id="PTHR32026">
    <property type="entry name" value="METHYLTRANSFERASE-LIKE PROTEIN 24"/>
    <property type="match status" value="1"/>
</dbReference>
<evidence type="ECO:0000256" key="1">
    <source>
        <dbReference type="SAM" id="SignalP"/>
    </source>
</evidence>
<organism evidence="3 4">
    <name type="scientific">Polarella glacialis</name>
    <name type="common">Dinoflagellate</name>
    <dbReference type="NCBI Taxonomy" id="89957"/>
    <lineage>
        <taxon>Eukaryota</taxon>
        <taxon>Sar</taxon>
        <taxon>Alveolata</taxon>
        <taxon>Dinophyceae</taxon>
        <taxon>Suessiales</taxon>
        <taxon>Suessiaceae</taxon>
        <taxon>Polarella</taxon>
    </lineage>
</organism>
<dbReference type="OrthoDB" id="10006218at2759"/>
<keyword evidence="1" id="KW-0732">Signal</keyword>
<feature type="signal peptide" evidence="1">
    <location>
        <begin position="1"/>
        <end position="26"/>
    </location>
</feature>
<gene>
    <name evidence="3" type="ORF">PGLA1383_LOCUS23679</name>
</gene>
<name>A0A813F006_POLGL</name>
<feature type="domain" description="Methyltransferase" evidence="2">
    <location>
        <begin position="163"/>
        <end position="254"/>
    </location>
</feature>
<protein>
    <recommendedName>
        <fullName evidence="2">Methyltransferase domain-containing protein</fullName>
    </recommendedName>
</protein>
<proteinExistence type="predicted"/>
<reference evidence="3" key="1">
    <citation type="submission" date="2021-02" db="EMBL/GenBank/DDBJ databases">
        <authorList>
            <person name="Dougan E. K."/>
            <person name="Rhodes N."/>
            <person name="Thang M."/>
            <person name="Chan C."/>
        </authorList>
    </citation>
    <scope>NUCLEOTIDE SEQUENCE</scope>
</reference>
<keyword evidence="4" id="KW-1185">Reference proteome</keyword>
<feature type="chain" id="PRO_5032627183" description="Methyltransferase domain-containing protein" evidence="1">
    <location>
        <begin position="27"/>
        <end position="467"/>
    </location>
</feature>
<dbReference type="EMBL" id="CAJNNV010018010">
    <property type="protein sequence ID" value="CAE8605568.1"/>
    <property type="molecule type" value="Genomic_DNA"/>
</dbReference>
<dbReference type="Pfam" id="PF13383">
    <property type="entry name" value="Methyltransf_22"/>
    <property type="match status" value="1"/>
</dbReference>
<dbReference type="AlphaFoldDB" id="A0A813F006"/>
<accession>A0A813F006</accession>